<dbReference type="PROSITE" id="PS51374">
    <property type="entry name" value="NDPK_LIKE"/>
    <property type="match status" value="1"/>
</dbReference>
<comment type="similarity">
    <text evidence="3">Belongs to the NDK family.</text>
</comment>
<dbReference type="AlphaFoldDB" id="K0RMP2"/>
<dbReference type="InterPro" id="IPR036850">
    <property type="entry name" value="NDK-like_dom_sf"/>
</dbReference>
<dbReference type="Gene3D" id="3.30.70.141">
    <property type="entry name" value="Nucleoside diphosphate kinase-like domain"/>
    <property type="match status" value="1"/>
</dbReference>
<gene>
    <name evidence="5" type="ORF">THAOC_30914</name>
</gene>
<protein>
    <recommendedName>
        <fullName evidence="4">Nucleoside diphosphate kinase-like domain-containing protein</fullName>
    </recommendedName>
</protein>
<keyword evidence="6" id="KW-1185">Reference proteome</keyword>
<evidence type="ECO:0000313" key="6">
    <source>
        <dbReference type="Proteomes" id="UP000266841"/>
    </source>
</evidence>
<evidence type="ECO:0000259" key="4">
    <source>
        <dbReference type="SMART" id="SM00562"/>
    </source>
</evidence>
<dbReference type="eggNOG" id="KOG0888">
    <property type="taxonomic scope" value="Eukaryota"/>
</dbReference>
<evidence type="ECO:0000256" key="2">
    <source>
        <dbReference type="ARBA" id="ARBA00022490"/>
    </source>
</evidence>
<dbReference type="SMART" id="SM00562">
    <property type="entry name" value="NDK"/>
    <property type="match status" value="1"/>
</dbReference>
<proteinExistence type="inferred from homology"/>
<dbReference type="OMA" id="VCMCLEI"/>
<dbReference type="CDD" id="cd04412">
    <property type="entry name" value="NDPk7B"/>
    <property type="match status" value="1"/>
</dbReference>
<dbReference type="Pfam" id="PF00334">
    <property type="entry name" value="NDK"/>
    <property type="match status" value="1"/>
</dbReference>
<dbReference type="InterPro" id="IPR037993">
    <property type="entry name" value="NDPk7B"/>
</dbReference>
<sequence length="369" mass="41281">MEYDKKTISFIAEWADPISQQTKRFLLKLHCSTNQEVEMRCLQTKRQFLKKTNLPSSLEEQGANVQLFSRDLNLVDYGDPHTKLLLERDEECTTVAVPPKLYGSLSNIISSIEDDGLVLKDLRTTCLIEAHEVESAAKLLNLNESDLIRPEPLTILSFRGNKAHERVSDLTRQTEGLSCPADSEEASKLGLGRTTATFQDCACCLIKPHTVKDKVVGAVLGQLVSGGLVITAAKMLSLDRAAASEFLQVYEGVVPKYKEFVDELCSGPLVALEVRMPPDLLDCDTIISSEIKQERVVNALRKLAGPWDVDFARELEPGTIRARFGRSKIQNAIHVTDLPKDGVDDVEFFFRSLELLPTRPRLHFRGWQT</sequence>
<organism evidence="5 6">
    <name type="scientific">Thalassiosira oceanica</name>
    <name type="common">Marine diatom</name>
    <dbReference type="NCBI Taxonomy" id="159749"/>
    <lineage>
        <taxon>Eukaryota</taxon>
        <taxon>Sar</taxon>
        <taxon>Stramenopiles</taxon>
        <taxon>Ochrophyta</taxon>
        <taxon>Bacillariophyta</taxon>
        <taxon>Coscinodiscophyceae</taxon>
        <taxon>Thalassiosirophycidae</taxon>
        <taxon>Thalassiosirales</taxon>
        <taxon>Thalassiosiraceae</taxon>
        <taxon>Thalassiosira</taxon>
    </lineage>
</organism>
<dbReference type="OrthoDB" id="270127at2759"/>
<dbReference type="EMBL" id="AGNL01044158">
    <property type="protein sequence ID" value="EJK50146.1"/>
    <property type="molecule type" value="Genomic_DNA"/>
</dbReference>
<keyword evidence="2" id="KW-0963">Cytoplasm</keyword>
<evidence type="ECO:0000256" key="3">
    <source>
        <dbReference type="PROSITE-ProRule" id="PRU00706"/>
    </source>
</evidence>
<feature type="domain" description="Nucleoside diphosphate kinase-like" evidence="4">
    <location>
        <begin position="199"/>
        <end position="357"/>
    </location>
</feature>
<dbReference type="GO" id="GO:0005879">
    <property type="term" value="C:axonemal microtubule"/>
    <property type="evidence" value="ECO:0007669"/>
    <property type="project" value="TreeGrafter"/>
</dbReference>
<evidence type="ECO:0000256" key="1">
    <source>
        <dbReference type="ARBA" id="ARBA00004496"/>
    </source>
</evidence>
<dbReference type="SUPFAM" id="SSF54919">
    <property type="entry name" value="Nucleoside diphosphate kinase, NDK"/>
    <property type="match status" value="1"/>
</dbReference>
<dbReference type="Proteomes" id="UP000266841">
    <property type="component" value="Unassembled WGS sequence"/>
</dbReference>
<dbReference type="PANTHER" id="PTHR43109:SF2">
    <property type="entry name" value="NUCLEOSIDE DIPHOSPHATE KINASE 7"/>
    <property type="match status" value="1"/>
</dbReference>
<reference evidence="5 6" key="1">
    <citation type="journal article" date="2012" name="Genome Biol.">
        <title>Genome and low-iron response of an oceanic diatom adapted to chronic iron limitation.</title>
        <authorList>
            <person name="Lommer M."/>
            <person name="Specht M."/>
            <person name="Roy A.S."/>
            <person name="Kraemer L."/>
            <person name="Andreson R."/>
            <person name="Gutowska M.A."/>
            <person name="Wolf J."/>
            <person name="Bergner S.V."/>
            <person name="Schilhabel M.B."/>
            <person name="Klostermeier U.C."/>
            <person name="Beiko R.G."/>
            <person name="Rosenstiel P."/>
            <person name="Hippler M."/>
            <person name="Laroche J."/>
        </authorList>
    </citation>
    <scope>NUCLEOTIDE SEQUENCE [LARGE SCALE GENOMIC DNA]</scope>
    <source>
        <strain evidence="5 6">CCMP1005</strain>
    </source>
</reference>
<comment type="subcellular location">
    <subcellularLocation>
        <location evidence="1">Cytoplasm</location>
    </subcellularLocation>
</comment>
<dbReference type="InterPro" id="IPR034907">
    <property type="entry name" value="NDK-like_dom"/>
</dbReference>
<accession>K0RMP2</accession>
<dbReference type="PANTHER" id="PTHR43109">
    <property type="entry name" value="NUCLEOSIDE DIPHOSPHATE KINASE 7"/>
    <property type="match status" value="1"/>
</dbReference>
<comment type="caution">
    <text evidence="3">Lacks conserved residue(s) required for the propagation of feature annotation.</text>
</comment>
<comment type="caution">
    <text evidence="5">The sequence shown here is derived from an EMBL/GenBank/DDBJ whole genome shotgun (WGS) entry which is preliminary data.</text>
</comment>
<evidence type="ECO:0000313" key="5">
    <source>
        <dbReference type="EMBL" id="EJK50146.1"/>
    </source>
</evidence>
<name>K0RMP2_THAOC</name>